<dbReference type="Proteomes" id="UP000396862">
    <property type="component" value="Unassembled WGS sequence"/>
</dbReference>
<organism evidence="3 4">
    <name type="scientific">Prolixibacter denitrificans</name>
    <dbReference type="NCBI Taxonomy" id="1541063"/>
    <lineage>
        <taxon>Bacteria</taxon>
        <taxon>Pseudomonadati</taxon>
        <taxon>Bacteroidota</taxon>
        <taxon>Bacteroidia</taxon>
        <taxon>Marinilabiliales</taxon>
        <taxon>Prolixibacteraceae</taxon>
        <taxon>Prolixibacter</taxon>
    </lineage>
</organism>
<comment type="caution">
    <text evidence="3">The sequence shown here is derived from an EMBL/GenBank/DDBJ whole genome shotgun (WGS) entry which is preliminary data.</text>
</comment>
<protein>
    <submittedName>
        <fullName evidence="2">Metal-dependent phosphohydrolase</fullName>
    </submittedName>
</protein>
<dbReference type="EMBL" id="BLAU01000001">
    <property type="protein sequence ID" value="GET21739.1"/>
    <property type="molecule type" value="Genomic_DNA"/>
</dbReference>
<proteinExistence type="predicted"/>
<dbReference type="InterPro" id="IPR006674">
    <property type="entry name" value="HD_domain"/>
</dbReference>
<dbReference type="SUPFAM" id="SSF109604">
    <property type="entry name" value="HD-domain/PDEase-like"/>
    <property type="match status" value="1"/>
</dbReference>
<dbReference type="EMBL" id="PYGC01000004">
    <property type="protein sequence ID" value="PSK83380.1"/>
    <property type="molecule type" value="Genomic_DNA"/>
</dbReference>
<evidence type="ECO:0000313" key="4">
    <source>
        <dbReference type="Proteomes" id="UP000240621"/>
    </source>
</evidence>
<feature type="domain" description="HD" evidence="1">
    <location>
        <begin position="42"/>
        <end position="152"/>
    </location>
</feature>
<dbReference type="Gene3D" id="1.10.3210.10">
    <property type="entry name" value="Hypothetical protein af1432"/>
    <property type="match status" value="1"/>
</dbReference>
<reference evidence="3 4" key="1">
    <citation type="submission" date="2018-03" db="EMBL/GenBank/DDBJ databases">
        <title>Genomic Encyclopedia of Archaeal and Bacterial Type Strains, Phase II (KMG-II): from individual species to whole genera.</title>
        <authorList>
            <person name="Goeker M."/>
        </authorList>
    </citation>
    <scope>NUCLEOTIDE SEQUENCE [LARGE SCALE GENOMIC DNA]</scope>
    <source>
        <strain evidence="3 4">DSM 27267</strain>
    </source>
</reference>
<dbReference type="Proteomes" id="UP000240621">
    <property type="component" value="Unassembled WGS sequence"/>
</dbReference>
<dbReference type="CDD" id="cd00077">
    <property type="entry name" value="HDc"/>
    <property type="match status" value="1"/>
</dbReference>
<evidence type="ECO:0000259" key="1">
    <source>
        <dbReference type="Pfam" id="PF01966"/>
    </source>
</evidence>
<sequence length="261" mass="30480">MISQETLEQFREEYNQILSSVETKGFAEQQAFEQWKTHNEKVVENSLLLGQALDMEDGEMRMAEILALFHDIARFREVSSSPHFSKLTKTDHAEAGAELLSLLPPFKQLEAAKQEILQKVTIFHNKPELPKKENEFVVYYLKLLRDADKLDTLRLTAEFLTYRDVKVSPADTLHLSKSPAISDSICKAIINDMMPKKEDMVTYNDYVLLQLSWVFDLTYRKTYLLLNQRGYVKRLYDALPKNDNIIDIYRKARIHIENQLF</sequence>
<keyword evidence="5" id="KW-1185">Reference proteome</keyword>
<dbReference type="RefSeq" id="WP_106542166.1">
    <property type="nucleotide sequence ID" value="NZ_BLAU01000001.1"/>
</dbReference>
<evidence type="ECO:0000313" key="2">
    <source>
        <dbReference type="EMBL" id="GET21739.1"/>
    </source>
</evidence>
<dbReference type="Pfam" id="PF01966">
    <property type="entry name" value="HD"/>
    <property type="match status" value="1"/>
</dbReference>
<evidence type="ECO:0000313" key="5">
    <source>
        <dbReference type="Proteomes" id="UP000396862"/>
    </source>
</evidence>
<name>A0A2P8CEH8_9BACT</name>
<dbReference type="AlphaFoldDB" id="A0A2P8CEH8"/>
<dbReference type="OrthoDB" id="247014at2"/>
<gene>
    <name evidence="3" type="ORF">CLV93_104311</name>
    <name evidence="2" type="ORF">JCM18694_19850</name>
</gene>
<accession>A0A2P8CEH8</accession>
<reference evidence="2 5" key="2">
    <citation type="submission" date="2019-10" db="EMBL/GenBank/DDBJ databases">
        <title>Prolixibacter strains distinguished by the presence of nitrate reductase genes were adept at nitrate-dependent anaerobic corrosion of metallic iron and carbon steel.</title>
        <authorList>
            <person name="Iino T."/>
            <person name="Shono N."/>
            <person name="Ito K."/>
            <person name="Nakamura R."/>
            <person name="Sueoka K."/>
            <person name="Harayama S."/>
            <person name="Ohkuma M."/>
        </authorList>
    </citation>
    <scope>NUCLEOTIDE SEQUENCE [LARGE SCALE GENOMIC DNA]</scope>
    <source>
        <strain evidence="2 5">MIC1-1</strain>
    </source>
</reference>
<evidence type="ECO:0000313" key="3">
    <source>
        <dbReference type="EMBL" id="PSK83380.1"/>
    </source>
</evidence>
<dbReference type="InterPro" id="IPR003607">
    <property type="entry name" value="HD/PDEase_dom"/>
</dbReference>